<dbReference type="CDD" id="cd14473">
    <property type="entry name" value="FERM_B-lobe"/>
    <property type="match status" value="1"/>
</dbReference>
<dbReference type="InterPro" id="IPR000299">
    <property type="entry name" value="FERM_domain"/>
</dbReference>
<proteinExistence type="predicted"/>
<accession>A0AA35TTM4</accession>
<protein>
    <recommendedName>
        <fullName evidence="1">FERM domain-containing protein</fullName>
    </recommendedName>
</protein>
<dbReference type="PROSITE" id="PS50057">
    <property type="entry name" value="FERM_3"/>
    <property type="match status" value="1"/>
</dbReference>
<keyword evidence="3" id="KW-1185">Reference proteome</keyword>
<reference evidence="2" key="1">
    <citation type="submission" date="2023-03" db="EMBL/GenBank/DDBJ databases">
        <authorList>
            <person name="Steffen K."/>
            <person name="Cardenas P."/>
        </authorList>
    </citation>
    <scope>NUCLEOTIDE SEQUENCE</scope>
</reference>
<evidence type="ECO:0000259" key="1">
    <source>
        <dbReference type="PROSITE" id="PS50057"/>
    </source>
</evidence>
<gene>
    <name evidence="2" type="ORF">GBAR_LOCUS29635</name>
</gene>
<sequence length="176" mass="19425">MDLFVELPDGTSKHVPVSLNCSVRAATQSCVLRAGMTPVASKLTEFSLAKKTDNQNPIIDVRWLDEGQKLKDQGGDSGSLNLILLKKYYTTNTDIGLLGSSSVLLRHLYSQFRRSYVSGLYRCTRSEVAQLSALIARAEFSLSELRPGSLQKTGRLEGIVPSFHYTSADIEQDILK</sequence>
<dbReference type="Pfam" id="PF00373">
    <property type="entry name" value="FERM_M"/>
    <property type="match status" value="1"/>
</dbReference>
<dbReference type="EMBL" id="CASHTH010004165">
    <property type="protein sequence ID" value="CAI8054253.1"/>
    <property type="molecule type" value="Genomic_DNA"/>
</dbReference>
<feature type="non-terminal residue" evidence="2">
    <location>
        <position position="176"/>
    </location>
</feature>
<evidence type="ECO:0000313" key="2">
    <source>
        <dbReference type="EMBL" id="CAI8054253.1"/>
    </source>
</evidence>
<comment type="caution">
    <text evidence="2">The sequence shown here is derived from an EMBL/GenBank/DDBJ whole genome shotgun (WGS) entry which is preliminary data.</text>
</comment>
<dbReference type="AlphaFoldDB" id="A0AA35TTM4"/>
<evidence type="ECO:0000313" key="3">
    <source>
        <dbReference type="Proteomes" id="UP001174909"/>
    </source>
</evidence>
<dbReference type="InterPro" id="IPR035963">
    <property type="entry name" value="FERM_2"/>
</dbReference>
<dbReference type="SUPFAM" id="SSF47031">
    <property type="entry name" value="Second domain of FERM"/>
    <property type="match status" value="1"/>
</dbReference>
<dbReference type="Proteomes" id="UP001174909">
    <property type="component" value="Unassembled WGS sequence"/>
</dbReference>
<dbReference type="InterPro" id="IPR019748">
    <property type="entry name" value="FERM_central"/>
</dbReference>
<organism evidence="2 3">
    <name type="scientific">Geodia barretti</name>
    <name type="common">Barrett's horny sponge</name>
    <dbReference type="NCBI Taxonomy" id="519541"/>
    <lineage>
        <taxon>Eukaryota</taxon>
        <taxon>Metazoa</taxon>
        <taxon>Porifera</taxon>
        <taxon>Demospongiae</taxon>
        <taxon>Heteroscleromorpha</taxon>
        <taxon>Tetractinellida</taxon>
        <taxon>Astrophorina</taxon>
        <taxon>Geodiidae</taxon>
        <taxon>Geodia</taxon>
    </lineage>
</organism>
<name>A0AA35TTM4_GEOBA</name>
<feature type="domain" description="FERM" evidence="1">
    <location>
        <begin position="1"/>
        <end position="176"/>
    </location>
</feature>